<dbReference type="AlphaFoldDB" id="A0A250FLM3"/>
<feature type="transmembrane region" description="Helical" evidence="1">
    <location>
        <begin position="280"/>
        <end position="305"/>
    </location>
</feature>
<dbReference type="RefSeq" id="WP_095909448.1">
    <property type="nucleotide sequence ID" value="NZ_CP022386.1"/>
</dbReference>
<feature type="transmembrane region" description="Helical" evidence="1">
    <location>
        <begin position="7"/>
        <end position="28"/>
    </location>
</feature>
<feature type="transmembrane region" description="Helical" evidence="1">
    <location>
        <begin position="97"/>
        <end position="119"/>
    </location>
</feature>
<feature type="transmembrane region" description="Helical" evidence="1">
    <location>
        <begin position="375"/>
        <end position="398"/>
    </location>
</feature>
<dbReference type="Proteomes" id="UP000217250">
    <property type="component" value="Chromosome"/>
</dbReference>
<feature type="transmembrane region" description="Helical" evidence="1">
    <location>
        <begin position="182"/>
        <end position="205"/>
    </location>
</feature>
<feature type="transmembrane region" description="Helical" evidence="1">
    <location>
        <begin position="311"/>
        <end position="332"/>
    </location>
</feature>
<accession>A0A250FLM3</accession>
<organism evidence="2 3">
    <name type="scientific">Capnocytophaga gingivalis</name>
    <dbReference type="NCBI Taxonomy" id="1017"/>
    <lineage>
        <taxon>Bacteria</taxon>
        <taxon>Pseudomonadati</taxon>
        <taxon>Bacteroidota</taxon>
        <taxon>Flavobacteriia</taxon>
        <taxon>Flavobacteriales</taxon>
        <taxon>Flavobacteriaceae</taxon>
        <taxon>Capnocytophaga</taxon>
    </lineage>
</organism>
<sequence length="412" mass="48230">MNTRKDIQWAFLYFIITVLLGFSLRMSYVTDAFFNVRHVTHSHSHVGLLGWIYTILTSLICQYFLKEEDRKPYRILFLCTQVTILGMLFTFPFGGYYLYSIIFSSLFVLCTYAFSIFFLKRSKKFVHLRFTLSKSVEPVCERPLSLRFVRWGIYFLVVSSIGIWLLPVAIVKTGKGDWYNSALYFFLHFQYNGWFLAVILSLLVGEIEHKSLLISKQLYKAFYCFILGTIGSVTLSWVGFFDHPLLYIIGNISGFLLLISVFEIYKAYNQLEKPAFLMKAFLLLWAIKTLLMFLGSFPWIAQVILPNREFIISYLHFTFLGVIAFGVLHFLSRNLYIRFPWWSLSLYTTAFIGTETLITYKGIAIYAQWFLPNNYPILLVVFSTLFFIAVGNWCYIIFRKTHTSSDQIFSKK</sequence>
<dbReference type="EMBL" id="CP022386">
    <property type="protein sequence ID" value="ATA86003.1"/>
    <property type="molecule type" value="Genomic_DNA"/>
</dbReference>
<evidence type="ECO:0000313" key="2">
    <source>
        <dbReference type="EMBL" id="ATA86003.1"/>
    </source>
</evidence>
<keyword evidence="1" id="KW-0472">Membrane</keyword>
<evidence type="ECO:0000313" key="3">
    <source>
        <dbReference type="Proteomes" id="UP000217250"/>
    </source>
</evidence>
<proteinExistence type="predicted"/>
<gene>
    <name evidence="2" type="ORF">CGC50_01820</name>
</gene>
<keyword evidence="1" id="KW-0812">Transmembrane</keyword>
<reference evidence="3" key="1">
    <citation type="submission" date="2017-06" db="EMBL/GenBank/DDBJ databases">
        <title>Capnocytophaga spp. assemblies.</title>
        <authorList>
            <person name="Gulvik C.A."/>
        </authorList>
    </citation>
    <scope>NUCLEOTIDE SEQUENCE [LARGE SCALE GENOMIC DNA]</scope>
    <source>
        <strain evidence="3">H1496</strain>
    </source>
</reference>
<feature type="transmembrane region" description="Helical" evidence="1">
    <location>
        <begin position="72"/>
        <end position="91"/>
    </location>
</feature>
<name>A0A250FLM3_9FLAO</name>
<feature type="transmembrane region" description="Helical" evidence="1">
    <location>
        <begin position="217"/>
        <end position="239"/>
    </location>
</feature>
<dbReference type="GeneID" id="84807301"/>
<evidence type="ECO:0000256" key="1">
    <source>
        <dbReference type="SAM" id="Phobius"/>
    </source>
</evidence>
<keyword evidence="1" id="KW-1133">Transmembrane helix</keyword>
<feature type="transmembrane region" description="Helical" evidence="1">
    <location>
        <begin position="344"/>
        <end position="369"/>
    </location>
</feature>
<feature type="transmembrane region" description="Helical" evidence="1">
    <location>
        <begin position="48"/>
        <end position="65"/>
    </location>
</feature>
<dbReference type="KEGG" id="cgh:CGC50_01820"/>
<feature type="transmembrane region" description="Helical" evidence="1">
    <location>
        <begin position="151"/>
        <end position="170"/>
    </location>
</feature>
<feature type="transmembrane region" description="Helical" evidence="1">
    <location>
        <begin position="245"/>
        <end position="268"/>
    </location>
</feature>
<protein>
    <submittedName>
        <fullName evidence="2">Uncharacterized protein</fullName>
    </submittedName>
</protein>
<dbReference type="OrthoDB" id="2827525at2"/>